<name>A0A1F5JQ47_9BACT</name>
<evidence type="ECO:0008006" key="3">
    <source>
        <dbReference type="Google" id="ProtNLM"/>
    </source>
</evidence>
<evidence type="ECO:0000313" key="2">
    <source>
        <dbReference type="Proteomes" id="UP000176902"/>
    </source>
</evidence>
<dbReference type="InterPro" id="IPR050922">
    <property type="entry name" value="LytR/CpsA/Psr_CW_biosynth"/>
</dbReference>
<comment type="caution">
    <text evidence="1">The sequence shown here is derived from an EMBL/GenBank/DDBJ whole genome shotgun (WGS) entry which is preliminary data.</text>
</comment>
<dbReference type="PANTHER" id="PTHR33392">
    <property type="entry name" value="POLYISOPRENYL-TEICHOIC ACID--PEPTIDOGLYCAN TEICHOIC ACID TRANSFERASE TAGU"/>
    <property type="match status" value="1"/>
</dbReference>
<gene>
    <name evidence="1" type="ORF">A3C59_03345</name>
</gene>
<sequence>MPTWKIAQSNKNTAKKIKLAVAVLGLVIVLLLFAQALKFTQMLFGKQSNWNGDSNINVVLKSDSLKLLSYNPKDEKVTVVEIPEKLYLEVPGGYGSWRVGSVFALGGGELLSESISSFFGIPLAGFLDNATLASLTDKNPLSNFSILSQFKTNLTPFEVLRLKMGISAVRFDKITTLNLEEMGLLDGSKLADGTEVLTSDPVRLDSLSERFADPEIKTERKTIAVFNATSHSGIAQKAARLIANIGGDVIIISNSEIKIEKTAILGEASKTLDNLKQIFSSSGTIDPQLEDLASPRAQINLFLGEDYFNSL</sequence>
<dbReference type="STRING" id="1797768.A3C59_03345"/>
<dbReference type="Proteomes" id="UP000176902">
    <property type="component" value="Unassembled WGS sequence"/>
</dbReference>
<organism evidence="1 2">
    <name type="scientific">Candidatus Daviesbacteria bacterium RIFCSPHIGHO2_02_FULL_36_13</name>
    <dbReference type="NCBI Taxonomy" id="1797768"/>
    <lineage>
        <taxon>Bacteria</taxon>
        <taxon>Candidatus Daviesiibacteriota</taxon>
    </lineage>
</organism>
<dbReference type="AlphaFoldDB" id="A0A1F5JQ47"/>
<dbReference type="EMBL" id="MFCV01000044">
    <property type="protein sequence ID" value="OGE30725.1"/>
    <property type="molecule type" value="Genomic_DNA"/>
</dbReference>
<dbReference type="PANTHER" id="PTHR33392:SF6">
    <property type="entry name" value="POLYISOPRENYL-TEICHOIC ACID--PEPTIDOGLYCAN TEICHOIC ACID TRANSFERASE TAGU"/>
    <property type="match status" value="1"/>
</dbReference>
<accession>A0A1F5JQ47</accession>
<evidence type="ECO:0000313" key="1">
    <source>
        <dbReference type="EMBL" id="OGE30725.1"/>
    </source>
</evidence>
<reference evidence="1 2" key="1">
    <citation type="journal article" date="2016" name="Nat. Commun.">
        <title>Thousands of microbial genomes shed light on interconnected biogeochemical processes in an aquifer system.</title>
        <authorList>
            <person name="Anantharaman K."/>
            <person name="Brown C.T."/>
            <person name="Hug L.A."/>
            <person name="Sharon I."/>
            <person name="Castelle C.J."/>
            <person name="Probst A.J."/>
            <person name="Thomas B.C."/>
            <person name="Singh A."/>
            <person name="Wilkins M.J."/>
            <person name="Karaoz U."/>
            <person name="Brodie E.L."/>
            <person name="Williams K.H."/>
            <person name="Hubbard S.S."/>
            <person name="Banfield J.F."/>
        </authorList>
    </citation>
    <scope>NUCLEOTIDE SEQUENCE [LARGE SCALE GENOMIC DNA]</scope>
</reference>
<protein>
    <recommendedName>
        <fullName evidence="3">LytR/CpsA/Psr regulator C-terminal domain-containing protein</fullName>
    </recommendedName>
</protein>
<proteinExistence type="predicted"/>
<dbReference type="Gene3D" id="3.40.630.190">
    <property type="entry name" value="LCP protein"/>
    <property type="match status" value="1"/>
</dbReference>